<feature type="region of interest" description="Disordered" evidence="1">
    <location>
        <begin position="26"/>
        <end position="67"/>
    </location>
</feature>
<feature type="chain" id="PRO_5018117310" evidence="2">
    <location>
        <begin position="26"/>
        <end position="67"/>
    </location>
</feature>
<feature type="compositionally biased region" description="Polar residues" evidence="1">
    <location>
        <begin position="58"/>
        <end position="67"/>
    </location>
</feature>
<reference evidence="3 4" key="1">
    <citation type="submission" date="2018-08" db="EMBL/GenBank/DDBJ databases">
        <title>Recombination of ecologically and evolutionarily significant loci maintains genetic cohesion in the Pseudomonas syringae species complex.</title>
        <authorList>
            <person name="Dillon M."/>
            <person name="Thakur S."/>
            <person name="Almeida R.N.D."/>
            <person name="Weir B.S."/>
            <person name="Guttman D.S."/>
        </authorList>
    </citation>
    <scope>NUCLEOTIDE SEQUENCE [LARGE SCALE GENOMIC DNA]</scope>
    <source>
        <strain evidence="3 4">ICMP 11281</strain>
    </source>
</reference>
<dbReference type="AlphaFoldDB" id="A0A3M6BP21"/>
<comment type="caution">
    <text evidence="3">The sequence shown here is derived from an EMBL/GenBank/DDBJ whole genome shotgun (WGS) entry which is preliminary data.</text>
</comment>
<feature type="non-terminal residue" evidence="3">
    <location>
        <position position="67"/>
    </location>
</feature>
<dbReference type="EMBL" id="RBUQ01000242">
    <property type="protein sequence ID" value="RMV33026.1"/>
    <property type="molecule type" value="Genomic_DNA"/>
</dbReference>
<sequence>MTVYNLRMFTLTGVILITAAGTASAATNSSAQSTSREHQSAVLDSQPQSSDEMLAQDWNLSPQEWQR</sequence>
<evidence type="ECO:0000313" key="3">
    <source>
        <dbReference type="EMBL" id="RMV33026.1"/>
    </source>
</evidence>
<feature type="compositionally biased region" description="Polar residues" evidence="1">
    <location>
        <begin position="42"/>
        <end position="51"/>
    </location>
</feature>
<evidence type="ECO:0000256" key="1">
    <source>
        <dbReference type="SAM" id="MobiDB-lite"/>
    </source>
</evidence>
<feature type="signal peptide" evidence="2">
    <location>
        <begin position="1"/>
        <end position="25"/>
    </location>
</feature>
<name>A0A3M6BP21_PSEYM</name>
<proteinExistence type="predicted"/>
<evidence type="ECO:0000313" key="4">
    <source>
        <dbReference type="Proteomes" id="UP000271631"/>
    </source>
</evidence>
<evidence type="ECO:0000256" key="2">
    <source>
        <dbReference type="SAM" id="SignalP"/>
    </source>
</evidence>
<organism evidence="3 4">
    <name type="scientific">Pseudomonas syringae pv. maculicola</name>
    <dbReference type="NCBI Taxonomy" id="59511"/>
    <lineage>
        <taxon>Bacteria</taxon>
        <taxon>Pseudomonadati</taxon>
        <taxon>Pseudomonadota</taxon>
        <taxon>Gammaproteobacteria</taxon>
        <taxon>Pseudomonadales</taxon>
        <taxon>Pseudomonadaceae</taxon>
        <taxon>Pseudomonas</taxon>
    </lineage>
</organism>
<protein>
    <submittedName>
        <fullName evidence="3">Putative exported protein</fullName>
    </submittedName>
</protein>
<dbReference type="Proteomes" id="UP000271631">
    <property type="component" value="Unassembled WGS sequence"/>
</dbReference>
<gene>
    <name evidence="3" type="ORF">ALP13_101682</name>
</gene>
<keyword evidence="2" id="KW-0732">Signal</keyword>
<accession>A0A3M6BP21</accession>